<evidence type="ECO:0000313" key="3">
    <source>
        <dbReference type="EMBL" id="CAD6199861.1"/>
    </source>
</evidence>
<protein>
    <submittedName>
        <fullName evidence="3">Uncharacterized protein</fullName>
    </submittedName>
</protein>
<feature type="compositionally biased region" description="Low complexity" evidence="1">
    <location>
        <begin position="53"/>
        <end position="63"/>
    </location>
</feature>
<proteinExistence type="predicted"/>
<gene>
    <name evidence="3" type="ORF">CAUJ_LOCUS15760</name>
</gene>
<dbReference type="EMBL" id="CAJGYM010000209">
    <property type="protein sequence ID" value="CAD6199861.1"/>
    <property type="molecule type" value="Genomic_DNA"/>
</dbReference>
<evidence type="ECO:0000313" key="4">
    <source>
        <dbReference type="Proteomes" id="UP000835052"/>
    </source>
</evidence>
<dbReference type="AlphaFoldDB" id="A0A8S1HYM6"/>
<keyword evidence="4" id="KW-1185">Reference proteome</keyword>
<accession>A0A8S1HYM6</accession>
<sequence>MKSALILLVSIAIASCQVTTSTTASPPSSEPPKVPKVRKAAVTTAATTAAVTEAPKVVPTQKAAEADSAEEEKVETESKSAFPKPNSRRTGTPLEEAIRLMQEEIEKDKNRETKRPEHGYLLTRTANKLLERIRDLELRNTKYALAFRGAYAKFMQQEAQINRINKQLNLS</sequence>
<organism evidence="3 4">
    <name type="scientific">Caenorhabditis auriculariae</name>
    <dbReference type="NCBI Taxonomy" id="2777116"/>
    <lineage>
        <taxon>Eukaryota</taxon>
        <taxon>Metazoa</taxon>
        <taxon>Ecdysozoa</taxon>
        <taxon>Nematoda</taxon>
        <taxon>Chromadorea</taxon>
        <taxon>Rhabditida</taxon>
        <taxon>Rhabditina</taxon>
        <taxon>Rhabditomorpha</taxon>
        <taxon>Rhabditoidea</taxon>
        <taxon>Rhabditidae</taxon>
        <taxon>Peloderinae</taxon>
        <taxon>Caenorhabditis</taxon>
    </lineage>
</organism>
<dbReference type="Proteomes" id="UP000835052">
    <property type="component" value="Unassembled WGS sequence"/>
</dbReference>
<evidence type="ECO:0000256" key="2">
    <source>
        <dbReference type="SAM" id="SignalP"/>
    </source>
</evidence>
<dbReference type="PROSITE" id="PS51257">
    <property type="entry name" value="PROKAR_LIPOPROTEIN"/>
    <property type="match status" value="1"/>
</dbReference>
<evidence type="ECO:0000256" key="1">
    <source>
        <dbReference type="SAM" id="MobiDB-lite"/>
    </source>
</evidence>
<name>A0A8S1HYM6_9PELO</name>
<comment type="caution">
    <text evidence="3">The sequence shown here is derived from an EMBL/GenBank/DDBJ whole genome shotgun (WGS) entry which is preliminary data.</text>
</comment>
<keyword evidence="2" id="KW-0732">Signal</keyword>
<feature type="region of interest" description="Disordered" evidence="1">
    <location>
        <begin position="53"/>
        <end position="93"/>
    </location>
</feature>
<feature type="chain" id="PRO_5035818169" evidence="2">
    <location>
        <begin position="17"/>
        <end position="171"/>
    </location>
</feature>
<reference evidence="3" key="1">
    <citation type="submission" date="2020-10" db="EMBL/GenBank/DDBJ databases">
        <authorList>
            <person name="Kikuchi T."/>
        </authorList>
    </citation>
    <scope>NUCLEOTIDE SEQUENCE</scope>
    <source>
        <strain evidence="3">NKZ352</strain>
    </source>
</reference>
<feature type="signal peptide" evidence="2">
    <location>
        <begin position="1"/>
        <end position="16"/>
    </location>
</feature>